<proteinExistence type="predicted"/>
<evidence type="ECO:0000313" key="2">
    <source>
        <dbReference type="Proteomes" id="UP001229486"/>
    </source>
</evidence>
<dbReference type="Proteomes" id="UP001229486">
    <property type="component" value="Unassembled WGS sequence"/>
</dbReference>
<accession>A0AB73IPF5</accession>
<feature type="non-terminal residue" evidence="1">
    <location>
        <position position="1"/>
    </location>
</feature>
<protein>
    <submittedName>
        <fullName evidence="1">Uncharacterized protein</fullName>
    </submittedName>
</protein>
<organism evidence="1 2">
    <name type="scientific">Paraburkholderia caledonica</name>
    <dbReference type="NCBI Taxonomy" id="134536"/>
    <lineage>
        <taxon>Bacteria</taxon>
        <taxon>Pseudomonadati</taxon>
        <taxon>Pseudomonadota</taxon>
        <taxon>Betaproteobacteria</taxon>
        <taxon>Burkholderiales</taxon>
        <taxon>Burkholderiaceae</taxon>
        <taxon>Paraburkholderia</taxon>
    </lineage>
</organism>
<sequence length="24" mass="3009">YIAREVFYAIRQRYRQIAQTQFTS</sequence>
<dbReference type="EMBL" id="JAURTK010000031">
    <property type="protein sequence ID" value="MDP9651800.1"/>
    <property type="molecule type" value="Genomic_DNA"/>
</dbReference>
<evidence type="ECO:0000313" key="1">
    <source>
        <dbReference type="EMBL" id="MDP9651800.1"/>
    </source>
</evidence>
<gene>
    <name evidence="1" type="ORF">J2793_007275</name>
</gene>
<reference evidence="1" key="1">
    <citation type="submission" date="2023-07" db="EMBL/GenBank/DDBJ databases">
        <title>Sorghum-associated microbial communities from plants grown in Nebraska, USA.</title>
        <authorList>
            <person name="Schachtman D."/>
        </authorList>
    </citation>
    <scope>NUCLEOTIDE SEQUENCE</scope>
    <source>
        <strain evidence="1">DS1061</strain>
    </source>
</reference>
<name>A0AB73IPF5_9BURK</name>
<comment type="caution">
    <text evidence="1">The sequence shown here is derived from an EMBL/GenBank/DDBJ whole genome shotgun (WGS) entry which is preliminary data.</text>
</comment>
<dbReference type="AlphaFoldDB" id="A0AB73IPF5"/>